<evidence type="ECO:0000256" key="4">
    <source>
        <dbReference type="ARBA" id="ARBA00022741"/>
    </source>
</evidence>
<dbReference type="InterPro" id="IPR036640">
    <property type="entry name" value="ABC1_TM_sf"/>
</dbReference>
<feature type="domain" description="ABC transmembrane type-1" evidence="14">
    <location>
        <begin position="42"/>
        <end position="364"/>
    </location>
</feature>
<dbReference type="Pfam" id="PF00005">
    <property type="entry name" value="ABC_tran"/>
    <property type="match status" value="1"/>
</dbReference>
<proteinExistence type="inferred from homology"/>
<feature type="transmembrane region" description="Helical" evidence="12">
    <location>
        <begin position="118"/>
        <end position="138"/>
    </location>
</feature>
<dbReference type="Gene3D" id="1.20.1560.10">
    <property type="entry name" value="ABC transporter type 1, transmembrane domain"/>
    <property type="match status" value="1"/>
</dbReference>
<evidence type="ECO:0000259" key="14">
    <source>
        <dbReference type="PROSITE" id="PS50929"/>
    </source>
</evidence>
<dbReference type="KEGG" id="aer:AERYTH_07330"/>
<evidence type="ECO:0000259" key="13">
    <source>
        <dbReference type="PROSITE" id="PS50893"/>
    </source>
</evidence>
<evidence type="ECO:0000256" key="5">
    <source>
        <dbReference type="ARBA" id="ARBA00022840"/>
    </source>
</evidence>
<evidence type="ECO:0000256" key="3">
    <source>
        <dbReference type="ARBA" id="ARBA00022692"/>
    </source>
</evidence>
<dbReference type="PROSITE" id="PS50893">
    <property type="entry name" value="ABC_TRANSPORTER_2"/>
    <property type="match status" value="1"/>
</dbReference>
<dbReference type="PROSITE" id="PS50929">
    <property type="entry name" value="ABC_TM1F"/>
    <property type="match status" value="1"/>
</dbReference>
<reference evidence="15 16" key="1">
    <citation type="journal article" date="1991" name="Int. J. Syst. Bacteriol.">
        <title>Description of the erythromycin-producing bacterium Arthrobacter sp. strain NRRL B-3381 as Aeromicrobium erythreum gen. nov., sp. nov.</title>
        <authorList>
            <person name="Miller E.S."/>
            <person name="Woese C.R."/>
            <person name="Brenner S."/>
        </authorList>
    </citation>
    <scope>NUCLEOTIDE SEQUENCE [LARGE SCALE GENOMIC DNA]</scope>
    <source>
        <strain evidence="15 16">AR18</strain>
    </source>
</reference>
<comment type="subcellular location">
    <subcellularLocation>
        <location evidence="1">Cell membrane</location>
        <topology evidence="1">Multi-pass membrane protein</topology>
    </subcellularLocation>
</comment>
<evidence type="ECO:0000256" key="2">
    <source>
        <dbReference type="ARBA" id="ARBA00022448"/>
    </source>
</evidence>
<dbReference type="InterPro" id="IPR003593">
    <property type="entry name" value="AAA+_ATPase"/>
</dbReference>
<feature type="compositionally biased region" description="Low complexity" evidence="11">
    <location>
        <begin position="7"/>
        <end position="16"/>
    </location>
</feature>
<evidence type="ECO:0000256" key="9">
    <source>
        <dbReference type="ARBA" id="ARBA00061644"/>
    </source>
</evidence>
<evidence type="ECO:0000256" key="10">
    <source>
        <dbReference type="ARBA" id="ARBA00071747"/>
    </source>
</evidence>
<dbReference type="SUPFAM" id="SSF90123">
    <property type="entry name" value="ABC transporter transmembrane region"/>
    <property type="match status" value="1"/>
</dbReference>
<organism evidence="15 16">
    <name type="scientific">Aeromicrobium erythreum</name>
    <dbReference type="NCBI Taxonomy" id="2041"/>
    <lineage>
        <taxon>Bacteria</taxon>
        <taxon>Bacillati</taxon>
        <taxon>Actinomycetota</taxon>
        <taxon>Actinomycetes</taxon>
        <taxon>Propionibacteriales</taxon>
        <taxon>Nocardioidaceae</taxon>
        <taxon>Aeromicrobium</taxon>
    </lineage>
</organism>
<dbReference type="Proteomes" id="UP000067689">
    <property type="component" value="Chromosome"/>
</dbReference>
<dbReference type="STRING" id="2041.AERYTH_07330"/>
<feature type="transmembrane region" description="Helical" evidence="12">
    <location>
        <begin position="204"/>
        <end position="235"/>
    </location>
</feature>
<keyword evidence="4" id="KW-0547">Nucleotide-binding</keyword>
<dbReference type="InterPro" id="IPR003439">
    <property type="entry name" value="ABC_transporter-like_ATP-bd"/>
</dbReference>
<dbReference type="PATRIC" id="fig|2041.4.peg.1538"/>
<protein>
    <recommendedName>
        <fullName evidence="10">Fatty acid ABC transporter ATP-binding/permease protein</fullName>
    </recommendedName>
</protein>
<name>A0A0U3KHU6_9ACTN</name>
<dbReference type="SUPFAM" id="SSF52540">
    <property type="entry name" value="P-loop containing nucleoside triphosphate hydrolases"/>
    <property type="match status" value="1"/>
</dbReference>
<dbReference type="AlphaFoldDB" id="A0A0U3KHU6"/>
<dbReference type="GO" id="GO:0016887">
    <property type="term" value="F:ATP hydrolysis activity"/>
    <property type="evidence" value="ECO:0007669"/>
    <property type="project" value="InterPro"/>
</dbReference>
<dbReference type="SMART" id="SM00382">
    <property type="entry name" value="AAA"/>
    <property type="match status" value="1"/>
</dbReference>
<dbReference type="GO" id="GO:0015421">
    <property type="term" value="F:ABC-type oligopeptide transporter activity"/>
    <property type="evidence" value="ECO:0007669"/>
    <property type="project" value="TreeGrafter"/>
</dbReference>
<dbReference type="InterPro" id="IPR039421">
    <property type="entry name" value="Type_1_exporter"/>
</dbReference>
<dbReference type="Gene3D" id="3.40.50.300">
    <property type="entry name" value="P-loop containing nucleotide triphosphate hydrolases"/>
    <property type="match status" value="1"/>
</dbReference>
<keyword evidence="3 12" id="KW-0812">Transmembrane</keyword>
<dbReference type="FunFam" id="3.40.50.300:FF:000287">
    <property type="entry name" value="Multidrug ABC transporter ATP-binding protein"/>
    <property type="match status" value="1"/>
</dbReference>
<dbReference type="GO" id="GO:0005886">
    <property type="term" value="C:plasma membrane"/>
    <property type="evidence" value="ECO:0007669"/>
    <property type="project" value="UniProtKB-SubCell"/>
</dbReference>
<dbReference type="Pfam" id="PF00664">
    <property type="entry name" value="ABC_membrane"/>
    <property type="match status" value="1"/>
</dbReference>
<dbReference type="PANTHER" id="PTHR43394">
    <property type="entry name" value="ATP-DEPENDENT PERMEASE MDL1, MITOCHONDRIAL"/>
    <property type="match status" value="1"/>
</dbReference>
<evidence type="ECO:0000256" key="1">
    <source>
        <dbReference type="ARBA" id="ARBA00004651"/>
    </source>
</evidence>
<evidence type="ECO:0000256" key="7">
    <source>
        <dbReference type="ARBA" id="ARBA00023136"/>
    </source>
</evidence>
<feature type="region of interest" description="Disordered" evidence="11">
    <location>
        <begin position="1"/>
        <end position="21"/>
    </location>
</feature>
<keyword evidence="16" id="KW-1185">Reference proteome</keyword>
<dbReference type="CDD" id="cd18547">
    <property type="entry name" value="ABC_6TM_Tm288_like"/>
    <property type="match status" value="1"/>
</dbReference>
<keyword evidence="7 12" id="KW-0472">Membrane</keyword>
<evidence type="ECO:0000256" key="6">
    <source>
        <dbReference type="ARBA" id="ARBA00022989"/>
    </source>
</evidence>
<dbReference type="PROSITE" id="PS00211">
    <property type="entry name" value="ABC_TRANSPORTER_1"/>
    <property type="match status" value="1"/>
</dbReference>
<keyword evidence="5 15" id="KW-0067">ATP-binding</keyword>
<evidence type="ECO:0000256" key="8">
    <source>
        <dbReference type="ARBA" id="ARBA00055053"/>
    </source>
</evidence>
<keyword evidence="2" id="KW-0813">Transport</keyword>
<evidence type="ECO:0000313" key="15">
    <source>
        <dbReference type="EMBL" id="ALX04515.1"/>
    </source>
</evidence>
<evidence type="ECO:0000313" key="16">
    <source>
        <dbReference type="Proteomes" id="UP000067689"/>
    </source>
</evidence>
<dbReference type="RefSeq" id="WP_236749844.1">
    <property type="nucleotide sequence ID" value="NZ_CP011502.1"/>
</dbReference>
<dbReference type="InterPro" id="IPR011527">
    <property type="entry name" value="ABC1_TM_dom"/>
</dbReference>
<dbReference type="EMBL" id="CP011502">
    <property type="protein sequence ID" value="ALX04515.1"/>
    <property type="molecule type" value="Genomic_DNA"/>
</dbReference>
<evidence type="ECO:0000256" key="11">
    <source>
        <dbReference type="SAM" id="MobiDB-lite"/>
    </source>
</evidence>
<gene>
    <name evidence="15" type="ORF">AERYTH_07330</name>
</gene>
<dbReference type="InterPro" id="IPR017871">
    <property type="entry name" value="ABC_transporter-like_CS"/>
</dbReference>
<dbReference type="PANTHER" id="PTHR43394:SF1">
    <property type="entry name" value="ATP-BINDING CASSETTE SUB-FAMILY B MEMBER 10, MITOCHONDRIAL"/>
    <property type="match status" value="1"/>
</dbReference>
<comment type="function">
    <text evidence="8">ABC transporter involved in fatty acid import. Transmembrane domains (TMD) form a pore in the membrane and the ATP-binding domain (NBD) is responsible for energy generation.</text>
</comment>
<evidence type="ECO:0000256" key="12">
    <source>
        <dbReference type="SAM" id="Phobius"/>
    </source>
</evidence>
<keyword evidence="6 12" id="KW-1133">Transmembrane helix</keyword>
<sequence>MSGGPRGPMAAGAMAPQRASDFRGTARRIGRRLLQDRATVTAIAALGVIGTTLSVLGPRLLGHATDLVFSGYLSSRLPAGASQAEVVERLRADGQDRLADVLLGADVRPGQGIDFTQLGWVLAGAIVLYVLASGFMWWQGRLTTAVVQRMVGGLRDDVEATLHRLPLSFVDGTERGELMSRTTNDIDNIGQSLQQTISQLLTSLLTVVGTLVMMVWISPLLALVALATIPLAVWLTQAVMRRSQPQFVAQWAATGKVNGHVEEVFTGHEVVKVFGRQRDVREEFERRNDALFTSAFRAQFISGVIQPLMMFVSNLNYVLVAVIGAVRVSTGSLTVGDVQAFIQYSRQFTQPLTQIASMVNLLQSGMASAERVLALLDTELERPDVGPGGAAPLVPTQPVRGRVVLDDVAFSYTDAPLIEGLDLVAEPGATVAIVGPTGAGKTTLVNLLLRFYELDAGRITLDGVDVATMDRQALRRCFGVVLQDAWLFKGTIRENIAYGRVGDVDDAAVRRAAEAASVDHLVRTLPDGYDTVVDEGGGSLSAGQRQLLTIARAFHADPPVLVLDEATSSVDTRTEALVQEAMGRLRRDRTSFVVAHRLSTIREADTIVVMESGRIVEQGDHDTLLAAEGAYARLYAAQFAGTAT</sequence>
<feature type="domain" description="ABC transporter" evidence="13">
    <location>
        <begin position="403"/>
        <end position="637"/>
    </location>
</feature>
<dbReference type="InterPro" id="IPR027417">
    <property type="entry name" value="P-loop_NTPase"/>
</dbReference>
<comment type="similarity">
    <text evidence="9">Belongs to the ABC transporter superfamily. Lipid exporter (TC 3.A.1.106) family.</text>
</comment>
<feature type="transmembrane region" description="Helical" evidence="12">
    <location>
        <begin position="38"/>
        <end position="57"/>
    </location>
</feature>
<accession>A0A0U3KHU6</accession>
<dbReference type="GO" id="GO:0005524">
    <property type="term" value="F:ATP binding"/>
    <property type="evidence" value="ECO:0007669"/>
    <property type="project" value="UniProtKB-KW"/>
</dbReference>